<proteinExistence type="predicted"/>
<name>A0A9D2LWX6_9FIRM</name>
<dbReference type="Proteomes" id="UP000824214">
    <property type="component" value="Unassembled WGS sequence"/>
</dbReference>
<gene>
    <name evidence="1" type="ORF">H9942_02215</name>
</gene>
<evidence type="ECO:0000313" key="2">
    <source>
        <dbReference type="Proteomes" id="UP000824214"/>
    </source>
</evidence>
<reference evidence="1" key="2">
    <citation type="submission" date="2021-04" db="EMBL/GenBank/DDBJ databases">
        <authorList>
            <person name="Gilroy R."/>
        </authorList>
    </citation>
    <scope>NUCLEOTIDE SEQUENCE</scope>
    <source>
        <strain evidence="1">ChiBcolR8-3208</strain>
    </source>
</reference>
<evidence type="ECO:0000313" key="1">
    <source>
        <dbReference type="EMBL" id="HJB36867.1"/>
    </source>
</evidence>
<dbReference type="EMBL" id="DWXZ01000037">
    <property type="protein sequence ID" value="HJB36867.1"/>
    <property type="molecule type" value="Genomic_DNA"/>
</dbReference>
<dbReference type="AlphaFoldDB" id="A0A9D2LWX6"/>
<organism evidence="1 2">
    <name type="scientific">Candidatus Acutalibacter ornithocaccae</name>
    <dbReference type="NCBI Taxonomy" id="2838416"/>
    <lineage>
        <taxon>Bacteria</taxon>
        <taxon>Bacillati</taxon>
        <taxon>Bacillota</taxon>
        <taxon>Clostridia</taxon>
        <taxon>Eubacteriales</taxon>
        <taxon>Acutalibacteraceae</taxon>
        <taxon>Acutalibacter</taxon>
    </lineage>
</organism>
<protein>
    <submittedName>
        <fullName evidence="1">Uncharacterized protein</fullName>
    </submittedName>
</protein>
<sequence>MAKFPFTNFFDVNGNGKMDFSEELLAMKVFEDALPEDEVASYDELDSDWDGLGDDGLDDGLEDEFSEDAGLEYTDSPIDPTLCLYSSDFADDLNDDDHDIWNDPDEEVLWDKPQKEPEETPVAYLTFSVESQEERYAKQGIRREDYPNQRTYDAACELADLRKGEGYVPQNSTHQKEMEKRQFILSGGCVAAQYLTVSCGFLYAQAVKENFQLPIELPHEDTEPVTHLDDLFLDLAEEDPALAVRVWAWIVKEFGPYPQHMDDIWMPFNGLLCMTDRFPPEFQEIAVEELCANENFRRGLLEESPEFPDVGGYIAYALEQGKEEQAAALLRAALKNPHGKGTKYEELVKSISLHMIEWRQPEPWEAMERVIFPILEGFPDKRTQRLLPQWREEVTKRIQGLRPRSVPTYADPLAKTDRTVYTFCGVRFPQWQRVYYYRTEDESLTVGDKVLVPGRDGPTPAEVVSIEKHRRDTAPYPVDRAKFVVGRQGSK</sequence>
<accession>A0A9D2LWX6</accession>
<reference evidence="1" key="1">
    <citation type="journal article" date="2021" name="PeerJ">
        <title>Extensive microbial diversity within the chicken gut microbiome revealed by metagenomics and culture.</title>
        <authorList>
            <person name="Gilroy R."/>
            <person name="Ravi A."/>
            <person name="Getino M."/>
            <person name="Pursley I."/>
            <person name="Horton D.L."/>
            <person name="Alikhan N.F."/>
            <person name="Baker D."/>
            <person name="Gharbi K."/>
            <person name="Hall N."/>
            <person name="Watson M."/>
            <person name="Adriaenssens E.M."/>
            <person name="Foster-Nyarko E."/>
            <person name="Jarju S."/>
            <person name="Secka A."/>
            <person name="Antonio M."/>
            <person name="Oren A."/>
            <person name="Chaudhuri R.R."/>
            <person name="La Ragione R."/>
            <person name="Hildebrand F."/>
            <person name="Pallen M.J."/>
        </authorList>
    </citation>
    <scope>NUCLEOTIDE SEQUENCE</scope>
    <source>
        <strain evidence="1">ChiBcolR8-3208</strain>
    </source>
</reference>
<comment type="caution">
    <text evidence="1">The sequence shown here is derived from an EMBL/GenBank/DDBJ whole genome shotgun (WGS) entry which is preliminary data.</text>
</comment>